<name>A0A3R7E1M0_APHAT</name>
<dbReference type="VEuPathDB" id="FungiDB:H257_03367"/>
<sequence length="653" mass="73304">MAMHESSMRRAAELVTVRVKNVNVLLRICRRAFLFVSAVAGIFLCTMAEPTDLPPSLTMLYFQDQVVPRLPNILDRNVNKLRYMFLRNITITGDEGVTAMSVYKNLMMLSLTNMSLTVVPLNVLDQVGLTQFEFSYNRLVSFPDQLLALQNLQTLSLEFNLISSIPSAFVRQFPSSLKTIYLDGNPLLALPLDTDFALIQSQRLRIRGTPMCDRLYAAARKYQVATLPPLEQQIVGILDDVCTLEGYLNQVFERDPDVVSLAMEPQKAVATKPSNQLVLSGIGLSTIPDYIYDISTMANFEADYNDLTEVPLELVSLASLRTISLMYNGAAGSLQSLSPTLETLRPDGIAVEAVPPTVDVALLTSKRLRIQGTQPPVRSFTPCLLMPASMQPRYHPPHSPYLSSSTRDPHKANSTLVPSADQHPSFLVDELLHDLMRLKLSDKDTHVHENDQRHHEVAAQISAADLRVASLGRAQDVVADQLRQAQAKWNAQHNDHDHRIAQTFELAHTLSAGQTLLEEKHVLETQIVTSQFHKVFQRLQDTLDKQTMGDQALERCVANVHSEVTTLQALHDLHATEMKEHVRALRGQCIQNTTALRLLADEVLKLKQRAKTQDFGRQQQHDHLPPRRHPERDSDKALMAELDHALRHTSYTT</sequence>
<dbReference type="InterPro" id="IPR001611">
    <property type="entry name" value="Leu-rich_rpt"/>
</dbReference>
<keyword evidence="2" id="KW-0677">Repeat</keyword>
<keyword evidence="1" id="KW-0433">Leucine-rich repeat</keyword>
<dbReference type="InterPro" id="IPR050333">
    <property type="entry name" value="SLRP"/>
</dbReference>
<evidence type="ECO:0000313" key="5">
    <source>
        <dbReference type="Proteomes" id="UP000285712"/>
    </source>
</evidence>
<feature type="region of interest" description="Disordered" evidence="3">
    <location>
        <begin position="392"/>
        <end position="419"/>
    </location>
</feature>
<evidence type="ECO:0000313" key="4">
    <source>
        <dbReference type="EMBL" id="RHY87038.1"/>
    </source>
</evidence>
<dbReference type="PANTHER" id="PTHR45712:SF22">
    <property type="entry name" value="INSULIN-LIKE GROWTH FACTOR-BINDING PROTEIN COMPLEX ACID LABILE SUBUNIT"/>
    <property type="match status" value="1"/>
</dbReference>
<protein>
    <submittedName>
        <fullName evidence="4">Uncharacterized protein</fullName>
    </submittedName>
</protein>
<dbReference type="PANTHER" id="PTHR45712">
    <property type="entry name" value="AGAP008170-PA"/>
    <property type="match status" value="1"/>
</dbReference>
<dbReference type="PROSITE" id="PS51450">
    <property type="entry name" value="LRR"/>
    <property type="match status" value="1"/>
</dbReference>
<dbReference type="AlphaFoldDB" id="A0A3R7E1M0"/>
<evidence type="ECO:0000256" key="2">
    <source>
        <dbReference type="ARBA" id="ARBA00022737"/>
    </source>
</evidence>
<reference evidence="4 5" key="1">
    <citation type="submission" date="2018-08" db="EMBL/GenBank/DDBJ databases">
        <title>Aphanomyces genome sequencing and annotation.</title>
        <authorList>
            <person name="Minardi D."/>
            <person name="Oidtmann B."/>
            <person name="Van Der Giezen M."/>
            <person name="Studholme D.J."/>
        </authorList>
    </citation>
    <scope>NUCLEOTIDE SEQUENCE [LARGE SCALE GENOMIC DNA]</scope>
    <source>
        <strain evidence="4 5">Sv</strain>
    </source>
</reference>
<dbReference type="EMBL" id="QUTG01004842">
    <property type="protein sequence ID" value="RHY87038.1"/>
    <property type="molecule type" value="Genomic_DNA"/>
</dbReference>
<dbReference type="VEuPathDB" id="FungiDB:H257_03368"/>
<dbReference type="SUPFAM" id="SSF52058">
    <property type="entry name" value="L domain-like"/>
    <property type="match status" value="1"/>
</dbReference>
<dbReference type="InterPro" id="IPR032675">
    <property type="entry name" value="LRR_dom_sf"/>
</dbReference>
<feature type="region of interest" description="Disordered" evidence="3">
    <location>
        <begin position="612"/>
        <end position="633"/>
    </location>
</feature>
<organism evidence="4 5">
    <name type="scientific">Aphanomyces astaci</name>
    <name type="common">Crayfish plague agent</name>
    <dbReference type="NCBI Taxonomy" id="112090"/>
    <lineage>
        <taxon>Eukaryota</taxon>
        <taxon>Sar</taxon>
        <taxon>Stramenopiles</taxon>
        <taxon>Oomycota</taxon>
        <taxon>Saprolegniomycetes</taxon>
        <taxon>Saprolegniales</taxon>
        <taxon>Verrucalvaceae</taxon>
        <taxon>Aphanomyces</taxon>
    </lineage>
</organism>
<gene>
    <name evidence="4" type="ORF">DYB35_010296</name>
</gene>
<proteinExistence type="predicted"/>
<evidence type="ECO:0000256" key="3">
    <source>
        <dbReference type="SAM" id="MobiDB-lite"/>
    </source>
</evidence>
<accession>A0A3R7E1M0</accession>
<dbReference type="Proteomes" id="UP000285712">
    <property type="component" value="Unassembled WGS sequence"/>
</dbReference>
<comment type="caution">
    <text evidence="4">The sequence shown here is derived from an EMBL/GenBank/DDBJ whole genome shotgun (WGS) entry which is preliminary data.</text>
</comment>
<evidence type="ECO:0000256" key="1">
    <source>
        <dbReference type="ARBA" id="ARBA00022614"/>
    </source>
</evidence>
<dbReference type="Gene3D" id="3.80.10.10">
    <property type="entry name" value="Ribonuclease Inhibitor"/>
    <property type="match status" value="1"/>
</dbReference>